<gene>
    <name evidence="8" type="ORF">C7383_101712</name>
</gene>
<evidence type="ECO:0000313" key="9">
    <source>
        <dbReference type="Proteomes" id="UP000245412"/>
    </source>
</evidence>
<dbReference type="GO" id="GO:0003723">
    <property type="term" value="F:RNA binding"/>
    <property type="evidence" value="ECO:0007669"/>
    <property type="project" value="UniProtKB-KW"/>
</dbReference>
<dbReference type="Gene3D" id="3.10.290.10">
    <property type="entry name" value="RNA-binding S4 domain"/>
    <property type="match status" value="1"/>
</dbReference>
<dbReference type="PANTHER" id="PTHR21600">
    <property type="entry name" value="MITOCHONDRIAL RNA PSEUDOURIDINE SYNTHASE"/>
    <property type="match status" value="1"/>
</dbReference>
<keyword evidence="6" id="KW-0694">RNA-binding</keyword>
<dbReference type="SUPFAM" id="SSF55120">
    <property type="entry name" value="Pseudouridine synthase"/>
    <property type="match status" value="1"/>
</dbReference>
<dbReference type="AlphaFoldDB" id="A0AB73TAT0"/>
<dbReference type="InterPro" id="IPR006145">
    <property type="entry name" value="PsdUridine_synth_RsuA/RluA"/>
</dbReference>
<evidence type="ECO:0000259" key="7">
    <source>
        <dbReference type="Pfam" id="PF00849"/>
    </source>
</evidence>
<organism evidence="8 9">
    <name type="scientific">Murimonas intestini</name>
    <dbReference type="NCBI Taxonomy" id="1337051"/>
    <lineage>
        <taxon>Bacteria</taxon>
        <taxon>Bacillati</taxon>
        <taxon>Bacillota</taxon>
        <taxon>Clostridia</taxon>
        <taxon>Lachnospirales</taxon>
        <taxon>Lachnospiraceae</taxon>
        <taxon>Murimonas</taxon>
    </lineage>
</organism>
<dbReference type="RefSeq" id="WP_109624724.1">
    <property type="nucleotide sequence ID" value="NZ_JANKBI010000001.1"/>
</dbReference>
<dbReference type="InterPro" id="IPR050188">
    <property type="entry name" value="RluA_PseudoU_synthase"/>
</dbReference>
<evidence type="ECO:0000256" key="3">
    <source>
        <dbReference type="ARBA" id="ARBA00023235"/>
    </source>
</evidence>
<evidence type="ECO:0000313" key="8">
    <source>
        <dbReference type="EMBL" id="PWJ79331.1"/>
    </source>
</evidence>
<dbReference type="CDD" id="cd00165">
    <property type="entry name" value="S4"/>
    <property type="match status" value="1"/>
</dbReference>
<dbReference type="Proteomes" id="UP000245412">
    <property type="component" value="Unassembled WGS sequence"/>
</dbReference>
<dbReference type="GO" id="GO:0006396">
    <property type="term" value="P:RNA processing"/>
    <property type="evidence" value="ECO:0007669"/>
    <property type="project" value="UniProtKB-ARBA"/>
</dbReference>
<proteinExistence type="inferred from homology"/>
<keyword evidence="9" id="KW-1185">Reference proteome</keyword>
<dbReference type="GO" id="GO:0009982">
    <property type="term" value="F:pseudouridine synthase activity"/>
    <property type="evidence" value="ECO:0007669"/>
    <property type="project" value="InterPro"/>
</dbReference>
<evidence type="ECO:0000256" key="4">
    <source>
        <dbReference type="ARBA" id="ARBA00031870"/>
    </source>
</evidence>
<dbReference type="Gene3D" id="3.30.2350.10">
    <property type="entry name" value="Pseudouridine synthase"/>
    <property type="match status" value="1"/>
</dbReference>
<evidence type="ECO:0000256" key="1">
    <source>
        <dbReference type="ARBA" id="ARBA00000073"/>
    </source>
</evidence>
<dbReference type="PANTHER" id="PTHR21600:SF83">
    <property type="entry name" value="PSEUDOURIDYLATE SYNTHASE RPUSD4, MITOCHONDRIAL"/>
    <property type="match status" value="1"/>
</dbReference>
<comment type="caution">
    <text evidence="8">The sequence shown here is derived from an EMBL/GenBank/DDBJ whole genome shotgun (WGS) entry which is preliminary data.</text>
</comment>
<sequence length="340" mass="37637">MKLIKVTQNEAGQRLDKLLAKYLNKAPKSFLYKMLRKKNITLNGRKAAGNEKTEVGDEIRLFLSDETVDSFTENIKAVDQAKAVKMDGMPEIIYEDGHIVLINKPAGMLSQKAAASDVSLVEYLISYLLRKGDITEETLKSFRPSVCNRLDRNTSGIVAAGKSLPALQIMAEVFKDRSIHKDYLTLVWGHIDGTRKIQGYLKKDKARNQVVISSRMSEGALPISTEYTPVCESQKVTLLKVRLITGRSHQIRAHLASVGHPILGDAKYGDAVQNLTLKKAAGVTHQLLHSYRLQMPSDLPGPLEYLSGKTFYAAPPENFCRAAGSFGIKIDQSMFGEDGI</sequence>
<evidence type="ECO:0000256" key="5">
    <source>
        <dbReference type="ARBA" id="ARBA00033164"/>
    </source>
</evidence>
<dbReference type="EMBL" id="QGGY01000001">
    <property type="protein sequence ID" value="PWJ79331.1"/>
    <property type="molecule type" value="Genomic_DNA"/>
</dbReference>
<name>A0AB73TAT0_9FIRM</name>
<reference evidence="8 9" key="1">
    <citation type="submission" date="2018-05" db="EMBL/GenBank/DDBJ databases">
        <authorList>
            <person name="Goeker M."/>
            <person name="Huntemann M."/>
            <person name="Clum A."/>
            <person name="Pillay M."/>
            <person name="Palaniappan K."/>
            <person name="Varghese N."/>
            <person name="Mikhailova N."/>
            <person name="Stamatis D."/>
            <person name="Reddy T."/>
            <person name="Daum C."/>
            <person name="Shapiro N."/>
            <person name="Ivanova N."/>
            <person name="Kyrpides N."/>
            <person name="Woyke T."/>
        </authorList>
    </citation>
    <scope>NUCLEOTIDE SEQUENCE [LARGE SCALE GENOMIC DNA]</scope>
    <source>
        <strain evidence="8 9">DSM 26524</strain>
    </source>
</reference>
<dbReference type="GO" id="GO:0001522">
    <property type="term" value="P:pseudouridine synthesis"/>
    <property type="evidence" value="ECO:0007669"/>
    <property type="project" value="InterPro"/>
</dbReference>
<evidence type="ECO:0000256" key="2">
    <source>
        <dbReference type="ARBA" id="ARBA00010876"/>
    </source>
</evidence>
<dbReference type="InterPro" id="IPR020103">
    <property type="entry name" value="PsdUridine_synth_cat_dom_sf"/>
</dbReference>
<dbReference type="PROSITE" id="PS50889">
    <property type="entry name" value="S4"/>
    <property type="match status" value="1"/>
</dbReference>
<keyword evidence="3" id="KW-0413">Isomerase</keyword>
<dbReference type="CDD" id="cd02869">
    <property type="entry name" value="PseudoU_synth_RluA_like"/>
    <property type="match status" value="1"/>
</dbReference>
<protein>
    <recommendedName>
        <fullName evidence="4">RNA pseudouridylate synthase</fullName>
    </recommendedName>
    <alternativeName>
        <fullName evidence="5">RNA-uridine isomerase</fullName>
    </alternativeName>
</protein>
<evidence type="ECO:0000256" key="6">
    <source>
        <dbReference type="PROSITE-ProRule" id="PRU00182"/>
    </source>
</evidence>
<comment type="catalytic activity">
    <reaction evidence="1">
        <text>a uridine in RNA = a pseudouridine in RNA</text>
        <dbReference type="Rhea" id="RHEA:48348"/>
        <dbReference type="Rhea" id="RHEA-COMP:12068"/>
        <dbReference type="Rhea" id="RHEA-COMP:12069"/>
        <dbReference type="ChEBI" id="CHEBI:65314"/>
        <dbReference type="ChEBI" id="CHEBI:65315"/>
    </reaction>
</comment>
<accession>A0AB73TAT0</accession>
<dbReference type="GO" id="GO:0140098">
    <property type="term" value="F:catalytic activity, acting on RNA"/>
    <property type="evidence" value="ECO:0007669"/>
    <property type="project" value="UniProtKB-ARBA"/>
</dbReference>
<dbReference type="Pfam" id="PF00849">
    <property type="entry name" value="PseudoU_synth_2"/>
    <property type="match status" value="1"/>
</dbReference>
<comment type="similarity">
    <text evidence="2">Belongs to the pseudouridine synthase RluA family.</text>
</comment>
<dbReference type="InterPro" id="IPR036986">
    <property type="entry name" value="S4_RNA-bd_sf"/>
</dbReference>
<feature type="domain" description="Pseudouridine synthase RsuA/RluA-like" evidence="7">
    <location>
        <begin position="98"/>
        <end position="257"/>
    </location>
</feature>